<evidence type="ECO:0000313" key="3">
    <source>
        <dbReference type="Proteomes" id="UP000242754"/>
    </source>
</evidence>
<dbReference type="RefSeq" id="WP_087033652.1">
    <property type="nucleotide sequence ID" value="NZ_FJNE01000006.1"/>
</dbReference>
<evidence type="ECO:0000313" key="2">
    <source>
        <dbReference type="EMBL" id="CZQ97135.1"/>
    </source>
</evidence>
<dbReference type="InterPro" id="IPR049458">
    <property type="entry name" value="EpsG-like"/>
</dbReference>
<gene>
    <name evidence="2" type="ORF">Tpal_2104</name>
</gene>
<keyword evidence="1" id="KW-0472">Membrane</keyword>
<feature type="transmembrane region" description="Helical" evidence="1">
    <location>
        <begin position="194"/>
        <end position="217"/>
    </location>
</feature>
<dbReference type="EMBL" id="FJNE01000006">
    <property type="protein sequence ID" value="CZQ97135.1"/>
    <property type="molecule type" value="Genomic_DNA"/>
</dbReference>
<feature type="transmembrane region" description="Helical" evidence="1">
    <location>
        <begin position="87"/>
        <end position="106"/>
    </location>
</feature>
<name>A0A143YRR9_9LACT</name>
<dbReference type="AlphaFoldDB" id="A0A143YRR9"/>
<evidence type="ECO:0000256" key="1">
    <source>
        <dbReference type="SAM" id="Phobius"/>
    </source>
</evidence>
<keyword evidence="3" id="KW-1185">Reference proteome</keyword>
<feature type="transmembrane region" description="Helical" evidence="1">
    <location>
        <begin position="237"/>
        <end position="258"/>
    </location>
</feature>
<protein>
    <recommendedName>
        <fullName evidence="4">EpsG family protein</fullName>
    </recommendedName>
</protein>
<feature type="transmembrane region" description="Helical" evidence="1">
    <location>
        <begin position="318"/>
        <end position="340"/>
    </location>
</feature>
<dbReference type="Pfam" id="PF14897">
    <property type="entry name" value="EpsG"/>
    <property type="match status" value="1"/>
</dbReference>
<evidence type="ECO:0008006" key="4">
    <source>
        <dbReference type="Google" id="ProtNLM"/>
    </source>
</evidence>
<dbReference type="OrthoDB" id="6631730at2"/>
<feature type="transmembrane region" description="Helical" evidence="1">
    <location>
        <begin position="157"/>
        <end position="182"/>
    </location>
</feature>
<proteinExistence type="predicted"/>
<dbReference type="Proteomes" id="UP000242754">
    <property type="component" value="Unassembled WGS sequence"/>
</dbReference>
<keyword evidence="1" id="KW-0812">Transmembrane</keyword>
<reference evidence="2 3" key="1">
    <citation type="submission" date="2016-02" db="EMBL/GenBank/DDBJ databases">
        <authorList>
            <person name="Wen L."/>
            <person name="He K."/>
            <person name="Yang H."/>
        </authorList>
    </citation>
    <scope>NUCLEOTIDE SEQUENCE [LARGE SCALE GENOMIC DNA]</scope>
    <source>
        <strain evidence="2">Trichococcus palustris</strain>
    </source>
</reference>
<organism evidence="2 3">
    <name type="scientific">Trichococcus palustris</name>
    <dbReference type="NCBI Taxonomy" id="140314"/>
    <lineage>
        <taxon>Bacteria</taxon>
        <taxon>Bacillati</taxon>
        <taxon>Bacillota</taxon>
        <taxon>Bacilli</taxon>
        <taxon>Lactobacillales</taxon>
        <taxon>Carnobacteriaceae</taxon>
        <taxon>Trichococcus</taxon>
    </lineage>
</organism>
<accession>A0A143YRR9</accession>
<feature type="transmembrane region" description="Helical" evidence="1">
    <location>
        <begin position="270"/>
        <end position="289"/>
    </location>
</feature>
<sequence>MTLYVFMFITLLLLSVGEVIYGNKKVVLIGGGLLSLLAGLRYYSGYDFAPYYSFFHDLTGIQDVFNGKIDAESGYLLLNYLFLKLGLNFYAFILFFAFLSMGLLINFLYRNAPYPSLILFYYFSRFFLARDMGQIRGSIASIILLYSVKYMKEKQLFKFLVVVFVASLFHITALIFIVGYLYENYLYDGSWKQLTFLFLLALTIGLIIQNPSLYLWAIPQRYAPYFTNPAYTSGKWLMNPVLWMQLLVFFGALLFTGIKKDSTYRTYHNLYFLASLSLIAFGNLATVGGRLSSPFATYEMFVAPYLILNFTKNKLVNLVLYLGFTVVIFLLIFVLSGDYVHFIPYDTLLN</sequence>
<keyword evidence="1" id="KW-1133">Transmembrane helix</keyword>
<feature type="transmembrane region" description="Helical" evidence="1">
    <location>
        <begin position="27"/>
        <end position="44"/>
    </location>
</feature>
<dbReference type="STRING" id="140314.SAMN04488076_104143"/>